<accession>A0A811PWB0</accession>
<evidence type="ECO:0000313" key="1">
    <source>
        <dbReference type="EMBL" id="CAD6247589.1"/>
    </source>
</evidence>
<gene>
    <name evidence="1" type="ORF">NCGR_LOCUS31775</name>
</gene>
<keyword evidence="2" id="KW-1185">Reference proteome</keyword>
<comment type="caution">
    <text evidence="1">The sequence shown here is derived from an EMBL/GenBank/DDBJ whole genome shotgun (WGS) entry which is preliminary data.</text>
</comment>
<dbReference type="OrthoDB" id="10633537at2759"/>
<dbReference type="Gene3D" id="2.130.10.10">
    <property type="entry name" value="YVTN repeat-like/Quinoprotein amine dehydrogenase"/>
    <property type="match status" value="2"/>
</dbReference>
<dbReference type="InterPro" id="IPR015943">
    <property type="entry name" value="WD40/YVTN_repeat-like_dom_sf"/>
</dbReference>
<organism evidence="1 2">
    <name type="scientific">Miscanthus lutarioriparius</name>
    <dbReference type="NCBI Taxonomy" id="422564"/>
    <lineage>
        <taxon>Eukaryota</taxon>
        <taxon>Viridiplantae</taxon>
        <taxon>Streptophyta</taxon>
        <taxon>Embryophyta</taxon>
        <taxon>Tracheophyta</taxon>
        <taxon>Spermatophyta</taxon>
        <taxon>Magnoliopsida</taxon>
        <taxon>Liliopsida</taxon>
        <taxon>Poales</taxon>
        <taxon>Poaceae</taxon>
        <taxon>PACMAD clade</taxon>
        <taxon>Panicoideae</taxon>
        <taxon>Andropogonodae</taxon>
        <taxon>Andropogoneae</taxon>
        <taxon>Saccharinae</taxon>
        <taxon>Miscanthus</taxon>
    </lineage>
</organism>
<dbReference type="Proteomes" id="UP000604825">
    <property type="component" value="Unassembled WGS sequence"/>
</dbReference>
<dbReference type="InterPro" id="IPR001680">
    <property type="entry name" value="WD40_rpt"/>
</dbReference>
<evidence type="ECO:0000313" key="2">
    <source>
        <dbReference type="Proteomes" id="UP000604825"/>
    </source>
</evidence>
<sequence length="464" mass="51461">MMSSDYTDGLLYFLTASPPPQASVTSTMIRKRRADVILCDDASSSSRSARRRVSFTQTNATANPTIGSFGPHKQVDIKCTHVISVGNQDGPCPVVHAIRWNPNPQACSEANSNSMLGCVSSKGVHIYSLKKKHRKWTPLEIAHRPTCEGTSLGWHSGGRVLATASSGSGGKPGALSILSYDGNNGFRARTALQCPEGESISSLCWARKGNFLILSLHLSSTICFLRVTNDDPENLENLGLVKYSDHFDGRSPIMLASDLGRVSDFIICHVHVFQHSGVDQVTWEISNFINIPMGIRGMVYDDGDHGLFTIERDKWTYWRINMGVNNLNYLTKVATSPDNEHAKRRGSRFKYDSEYMSIAISHSGKYVATGGRDTLCYHLKKRVGREIEVTLKGCRGHDVNYGDVKCIDFNPMEDKTKMLALGGDTGYIHIWAVVNRVKMITVFDKSQILQIFWIIISDSKETDS</sequence>
<dbReference type="SUPFAM" id="SSF50978">
    <property type="entry name" value="WD40 repeat-like"/>
    <property type="match status" value="1"/>
</dbReference>
<dbReference type="InterPro" id="IPR036322">
    <property type="entry name" value="WD40_repeat_dom_sf"/>
</dbReference>
<protein>
    <submittedName>
        <fullName evidence="1">Uncharacterized protein</fullName>
    </submittedName>
</protein>
<dbReference type="SMART" id="SM00320">
    <property type="entry name" value="WD40"/>
    <property type="match status" value="4"/>
</dbReference>
<dbReference type="AlphaFoldDB" id="A0A811PWB0"/>
<dbReference type="EMBL" id="CAJGYO010000007">
    <property type="protein sequence ID" value="CAD6247589.1"/>
    <property type="molecule type" value="Genomic_DNA"/>
</dbReference>
<name>A0A811PWB0_9POAL</name>
<reference evidence="1" key="1">
    <citation type="submission" date="2020-10" db="EMBL/GenBank/DDBJ databases">
        <authorList>
            <person name="Han B."/>
            <person name="Lu T."/>
            <person name="Zhao Q."/>
            <person name="Huang X."/>
            <person name="Zhao Y."/>
        </authorList>
    </citation>
    <scope>NUCLEOTIDE SEQUENCE</scope>
</reference>
<proteinExistence type="predicted"/>